<gene>
    <name evidence="2" type="ORF">PODLI_1B012570</name>
</gene>
<name>A0AA35LMW5_9SAUR</name>
<proteinExistence type="predicted"/>
<organism evidence="2 3">
    <name type="scientific">Podarcis lilfordi</name>
    <name type="common">Lilford's wall lizard</name>
    <dbReference type="NCBI Taxonomy" id="74358"/>
    <lineage>
        <taxon>Eukaryota</taxon>
        <taxon>Metazoa</taxon>
        <taxon>Chordata</taxon>
        <taxon>Craniata</taxon>
        <taxon>Vertebrata</taxon>
        <taxon>Euteleostomi</taxon>
        <taxon>Lepidosauria</taxon>
        <taxon>Squamata</taxon>
        <taxon>Bifurcata</taxon>
        <taxon>Unidentata</taxon>
        <taxon>Episquamata</taxon>
        <taxon>Laterata</taxon>
        <taxon>Lacertibaenia</taxon>
        <taxon>Lacertidae</taxon>
        <taxon>Podarcis</taxon>
    </lineage>
</organism>
<feature type="chain" id="PRO_5041303017" evidence="1">
    <location>
        <begin position="20"/>
        <end position="144"/>
    </location>
</feature>
<accession>A0AA35LMW5</accession>
<evidence type="ECO:0000313" key="2">
    <source>
        <dbReference type="EMBL" id="CAI5798763.1"/>
    </source>
</evidence>
<keyword evidence="3" id="KW-1185">Reference proteome</keyword>
<feature type="signal peptide" evidence="1">
    <location>
        <begin position="1"/>
        <end position="19"/>
    </location>
</feature>
<dbReference type="Proteomes" id="UP001178461">
    <property type="component" value="Chromosome 18"/>
</dbReference>
<keyword evidence="1" id="KW-0732">Signal</keyword>
<dbReference type="AlphaFoldDB" id="A0AA35LMW5"/>
<reference evidence="2" key="1">
    <citation type="submission" date="2022-12" db="EMBL/GenBank/DDBJ databases">
        <authorList>
            <person name="Alioto T."/>
            <person name="Alioto T."/>
            <person name="Gomez Garrido J."/>
        </authorList>
    </citation>
    <scope>NUCLEOTIDE SEQUENCE</scope>
</reference>
<evidence type="ECO:0000256" key="1">
    <source>
        <dbReference type="SAM" id="SignalP"/>
    </source>
</evidence>
<dbReference type="EMBL" id="OX395144">
    <property type="protein sequence ID" value="CAI5798763.1"/>
    <property type="molecule type" value="Genomic_DNA"/>
</dbReference>
<evidence type="ECO:0000313" key="3">
    <source>
        <dbReference type="Proteomes" id="UP001178461"/>
    </source>
</evidence>
<protein>
    <submittedName>
        <fullName evidence="2">Uncharacterized protein</fullName>
    </submittedName>
</protein>
<sequence>MFETWGVSVLGLPLPAVSALLPANGLFSKPWRMGPFISPLSPLQMLLKFCPKTSWKRASRPQGRKNQRRDSFLSLALSKAERPRCNLEFSRCRNLRSSWFQDGIRSLGCRSLLSLLFRDYFNDLYLDMHTYFRVQASEDGMRSS</sequence>